<keyword evidence="2" id="KW-0732">Signal</keyword>
<keyword evidence="1" id="KW-0812">Transmembrane</keyword>
<evidence type="ECO:0000256" key="1">
    <source>
        <dbReference type="SAM" id="Phobius"/>
    </source>
</evidence>
<feature type="transmembrane region" description="Helical" evidence="1">
    <location>
        <begin position="59"/>
        <end position="78"/>
    </location>
</feature>
<evidence type="ECO:0000313" key="4">
    <source>
        <dbReference type="Proteomes" id="UP000177382"/>
    </source>
</evidence>
<dbReference type="STRING" id="1802485.A2V97_02690"/>
<evidence type="ECO:0000256" key="2">
    <source>
        <dbReference type="SAM" id="SignalP"/>
    </source>
</evidence>
<protein>
    <recommendedName>
        <fullName evidence="5">Gram-positive cocci surface proteins LPxTG domain-containing protein</fullName>
    </recommendedName>
</protein>
<keyword evidence="1" id="KW-0472">Membrane</keyword>
<organism evidence="3 4">
    <name type="scientific">Candidatus Woesebacteria bacterium RBG_16_42_24</name>
    <dbReference type="NCBI Taxonomy" id="1802485"/>
    <lineage>
        <taxon>Bacteria</taxon>
        <taxon>Candidatus Woeseibacteriota</taxon>
    </lineage>
</organism>
<gene>
    <name evidence="3" type="ORF">A2V97_02690</name>
</gene>
<dbReference type="AlphaFoldDB" id="A0A1F7XKX3"/>
<dbReference type="EMBL" id="MGFX01000001">
    <property type="protein sequence ID" value="OGM15671.1"/>
    <property type="molecule type" value="Genomic_DNA"/>
</dbReference>
<proteinExistence type="predicted"/>
<reference evidence="3 4" key="1">
    <citation type="journal article" date="2016" name="Nat. Commun.">
        <title>Thousands of microbial genomes shed light on interconnected biogeochemical processes in an aquifer system.</title>
        <authorList>
            <person name="Anantharaman K."/>
            <person name="Brown C.T."/>
            <person name="Hug L.A."/>
            <person name="Sharon I."/>
            <person name="Castelle C.J."/>
            <person name="Probst A.J."/>
            <person name="Thomas B.C."/>
            <person name="Singh A."/>
            <person name="Wilkins M.J."/>
            <person name="Karaoz U."/>
            <person name="Brodie E.L."/>
            <person name="Williams K.H."/>
            <person name="Hubbard S.S."/>
            <person name="Banfield J.F."/>
        </authorList>
    </citation>
    <scope>NUCLEOTIDE SEQUENCE [LARGE SCALE GENOMIC DNA]</scope>
</reference>
<sequence length="89" mass="9660">MLKKFLVAFTLLTAVLSTPQISYAKTVCTQEYGQPVVCREEEQVLAVTHEPKETAIGDINPAILGGALVSASGFLLYLSKRKTTSFIRG</sequence>
<accession>A0A1F7XKX3</accession>
<evidence type="ECO:0000313" key="3">
    <source>
        <dbReference type="EMBL" id="OGM15671.1"/>
    </source>
</evidence>
<feature type="signal peptide" evidence="2">
    <location>
        <begin position="1"/>
        <end position="24"/>
    </location>
</feature>
<dbReference type="Proteomes" id="UP000177382">
    <property type="component" value="Unassembled WGS sequence"/>
</dbReference>
<feature type="chain" id="PRO_5009533743" description="Gram-positive cocci surface proteins LPxTG domain-containing protein" evidence="2">
    <location>
        <begin position="25"/>
        <end position="89"/>
    </location>
</feature>
<keyword evidence="1" id="KW-1133">Transmembrane helix</keyword>
<comment type="caution">
    <text evidence="3">The sequence shown here is derived from an EMBL/GenBank/DDBJ whole genome shotgun (WGS) entry which is preliminary data.</text>
</comment>
<evidence type="ECO:0008006" key="5">
    <source>
        <dbReference type="Google" id="ProtNLM"/>
    </source>
</evidence>
<name>A0A1F7XKX3_9BACT</name>